<gene>
    <name evidence="7" type="primary">LOC110688284</name>
</gene>
<keyword evidence="8" id="KW-1185">Reference proteome</keyword>
<dbReference type="PROSITE" id="PS50902">
    <property type="entry name" value="FLAVODOXIN_LIKE"/>
    <property type="match status" value="1"/>
</dbReference>
<dbReference type="PANTHER" id="PTHR30546">
    <property type="entry name" value="FLAVODOXIN-RELATED PROTEIN WRBA-RELATED"/>
    <property type="match status" value="1"/>
</dbReference>
<reference evidence="7" key="2">
    <citation type="submission" date="2021-03" db="UniProtKB">
        <authorList>
            <consortium name="EnsemblPlants"/>
        </authorList>
    </citation>
    <scope>IDENTIFICATION</scope>
</reference>
<dbReference type="PANTHER" id="PTHR30546:SF25">
    <property type="entry name" value="NAD(P)H DEHYDROGENASE (QUINONE) FQR1-LIKE 3-RELATED"/>
    <property type="match status" value="1"/>
</dbReference>
<evidence type="ECO:0000256" key="3">
    <source>
        <dbReference type="ARBA" id="ARBA00012648"/>
    </source>
</evidence>
<dbReference type="NCBIfam" id="TIGR01755">
    <property type="entry name" value="flav_wrbA"/>
    <property type="match status" value="1"/>
</dbReference>
<name>A0A803KRK8_CHEQI</name>
<dbReference type="Proteomes" id="UP000596660">
    <property type="component" value="Unplaced"/>
</dbReference>
<dbReference type="InterPro" id="IPR005025">
    <property type="entry name" value="FMN_Rdtase-like_dom"/>
</dbReference>
<evidence type="ECO:0000256" key="1">
    <source>
        <dbReference type="ARBA" id="ARBA00001917"/>
    </source>
</evidence>
<dbReference type="SUPFAM" id="SSF52218">
    <property type="entry name" value="Flavoproteins"/>
    <property type="match status" value="1"/>
</dbReference>
<comment type="similarity">
    <text evidence="2">Belongs to the WrbA family.</text>
</comment>
<dbReference type="GO" id="GO:0010181">
    <property type="term" value="F:FMN binding"/>
    <property type="evidence" value="ECO:0007669"/>
    <property type="project" value="InterPro"/>
</dbReference>
<protein>
    <recommendedName>
        <fullName evidence="3">NAD(P)H dehydrogenase (quinone)</fullName>
        <ecNumber evidence="3">1.6.5.2</ecNumber>
    </recommendedName>
</protein>
<dbReference type="Gene3D" id="3.40.50.360">
    <property type="match status" value="1"/>
</dbReference>
<dbReference type="OMA" id="THEFWAS"/>
<dbReference type="GeneID" id="110688284"/>
<evidence type="ECO:0000259" key="6">
    <source>
        <dbReference type="PROSITE" id="PS50902"/>
    </source>
</evidence>
<proteinExistence type="inferred from homology"/>
<comment type="catalytic activity">
    <reaction evidence="4">
        <text>a quinone + NADH + H(+) = a quinol + NAD(+)</text>
        <dbReference type="Rhea" id="RHEA:46160"/>
        <dbReference type="ChEBI" id="CHEBI:15378"/>
        <dbReference type="ChEBI" id="CHEBI:24646"/>
        <dbReference type="ChEBI" id="CHEBI:57540"/>
        <dbReference type="ChEBI" id="CHEBI:57945"/>
        <dbReference type="ChEBI" id="CHEBI:132124"/>
        <dbReference type="EC" id="1.6.5.2"/>
    </reaction>
</comment>
<dbReference type="EnsemblPlants" id="AUR62001665-RA">
    <property type="protein sequence ID" value="AUR62001665-RA:cds"/>
    <property type="gene ID" value="AUR62001665"/>
</dbReference>
<evidence type="ECO:0000313" key="8">
    <source>
        <dbReference type="Proteomes" id="UP000596660"/>
    </source>
</evidence>
<dbReference type="EC" id="1.6.5.2" evidence="3"/>
<dbReference type="OrthoDB" id="504689at2759"/>
<dbReference type="KEGG" id="cqi:110688284"/>
<dbReference type="RefSeq" id="XP_021720706.1">
    <property type="nucleotide sequence ID" value="XM_021865014.1"/>
</dbReference>
<dbReference type="NCBIfam" id="NF002999">
    <property type="entry name" value="PRK03767.1"/>
    <property type="match status" value="1"/>
</dbReference>
<dbReference type="AlphaFoldDB" id="A0A803KRK8"/>
<sequence length="203" mass="22345">MSTTKVYVVFYSVFGHVETMAREVHRGASSVEDVEASLWLVPETLPQRVLDKMKAPPRPSDVTEIKPEQLVDADGFLFGFPSRFGMMPSQFLAFFDTTHELWKSQSLAGKPAGVFWSTGFYGGGQENSAFTAVTQLSHHGMLYVPLGYTFGKGMFEIEKVKGGSSYGAGTFAGDGSRQPSELELQQAFYQGKYLAEVAKKLKS</sequence>
<dbReference type="Pfam" id="PF03358">
    <property type="entry name" value="FMN_red"/>
    <property type="match status" value="1"/>
</dbReference>
<evidence type="ECO:0000256" key="5">
    <source>
        <dbReference type="ARBA" id="ARBA00048983"/>
    </source>
</evidence>
<dbReference type="InterPro" id="IPR010089">
    <property type="entry name" value="Flavoprotein_WrbA-like"/>
</dbReference>
<evidence type="ECO:0000256" key="4">
    <source>
        <dbReference type="ARBA" id="ARBA00047678"/>
    </source>
</evidence>
<dbReference type="Gramene" id="AUR62001665-RA">
    <property type="protein sequence ID" value="AUR62001665-RA:cds"/>
    <property type="gene ID" value="AUR62001665"/>
</dbReference>
<organism evidence="7 8">
    <name type="scientific">Chenopodium quinoa</name>
    <name type="common">Quinoa</name>
    <dbReference type="NCBI Taxonomy" id="63459"/>
    <lineage>
        <taxon>Eukaryota</taxon>
        <taxon>Viridiplantae</taxon>
        <taxon>Streptophyta</taxon>
        <taxon>Embryophyta</taxon>
        <taxon>Tracheophyta</taxon>
        <taxon>Spermatophyta</taxon>
        <taxon>Magnoliopsida</taxon>
        <taxon>eudicotyledons</taxon>
        <taxon>Gunneridae</taxon>
        <taxon>Pentapetalae</taxon>
        <taxon>Caryophyllales</taxon>
        <taxon>Chenopodiaceae</taxon>
        <taxon>Chenopodioideae</taxon>
        <taxon>Atripliceae</taxon>
        <taxon>Chenopodium</taxon>
    </lineage>
</organism>
<comment type="catalytic activity">
    <reaction evidence="5">
        <text>a quinone + NADPH + H(+) = a quinol + NADP(+)</text>
        <dbReference type="Rhea" id="RHEA:46164"/>
        <dbReference type="ChEBI" id="CHEBI:15378"/>
        <dbReference type="ChEBI" id="CHEBI:24646"/>
        <dbReference type="ChEBI" id="CHEBI:57783"/>
        <dbReference type="ChEBI" id="CHEBI:58349"/>
        <dbReference type="ChEBI" id="CHEBI:132124"/>
        <dbReference type="EC" id="1.6.5.2"/>
    </reaction>
</comment>
<reference evidence="7" key="1">
    <citation type="journal article" date="2017" name="Nature">
        <title>The genome of Chenopodium quinoa.</title>
        <authorList>
            <person name="Jarvis D.E."/>
            <person name="Ho Y.S."/>
            <person name="Lightfoot D.J."/>
            <person name="Schmoeckel S.M."/>
            <person name="Li B."/>
            <person name="Borm T.J.A."/>
            <person name="Ohyanagi H."/>
            <person name="Mineta K."/>
            <person name="Michell C.T."/>
            <person name="Saber N."/>
            <person name="Kharbatia N.M."/>
            <person name="Rupper R.R."/>
            <person name="Sharp A.R."/>
            <person name="Dally N."/>
            <person name="Boughton B.A."/>
            <person name="Woo Y.H."/>
            <person name="Gao G."/>
            <person name="Schijlen E.G.W.M."/>
            <person name="Guo X."/>
            <person name="Momin A.A."/>
            <person name="Negrao S."/>
            <person name="Al-Babili S."/>
            <person name="Gehring C."/>
            <person name="Roessner U."/>
            <person name="Jung C."/>
            <person name="Murphy K."/>
            <person name="Arold S.T."/>
            <person name="Gojobori T."/>
            <person name="van der Linden C.G."/>
            <person name="van Loo E.N."/>
            <person name="Jellen E.N."/>
            <person name="Maughan P.J."/>
            <person name="Tester M."/>
        </authorList>
    </citation>
    <scope>NUCLEOTIDE SEQUENCE [LARGE SCALE GENOMIC DNA]</scope>
    <source>
        <strain evidence="7">cv. PI 614886</strain>
    </source>
</reference>
<dbReference type="GO" id="GO:0016020">
    <property type="term" value="C:membrane"/>
    <property type="evidence" value="ECO:0007669"/>
    <property type="project" value="TreeGrafter"/>
</dbReference>
<dbReference type="InterPro" id="IPR029039">
    <property type="entry name" value="Flavoprotein-like_sf"/>
</dbReference>
<accession>A0A803KRK8</accession>
<feature type="domain" description="Flavodoxin-like" evidence="6">
    <location>
        <begin position="6"/>
        <end position="194"/>
    </location>
</feature>
<dbReference type="FunFam" id="3.40.50.360:FF:000001">
    <property type="entry name" value="NAD(P)H dehydrogenase (Quinone) FQR1-like"/>
    <property type="match status" value="1"/>
</dbReference>
<evidence type="ECO:0000313" key="7">
    <source>
        <dbReference type="EnsemblPlants" id="AUR62001665-RA:cds"/>
    </source>
</evidence>
<comment type="cofactor">
    <cofactor evidence="1">
        <name>FMN</name>
        <dbReference type="ChEBI" id="CHEBI:58210"/>
    </cofactor>
</comment>
<dbReference type="InterPro" id="IPR008254">
    <property type="entry name" value="Flavodoxin/NO_synth"/>
</dbReference>
<dbReference type="GO" id="GO:0003955">
    <property type="term" value="F:NAD(P)H dehydrogenase (quinone) activity"/>
    <property type="evidence" value="ECO:0007669"/>
    <property type="project" value="UniProtKB-EC"/>
</dbReference>
<evidence type="ECO:0000256" key="2">
    <source>
        <dbReference type="ARBA" id="ARBA00006961"/>
    </source>
</evidence>